<name>E6XS71_SHEP2</name>
<dbReference type="HOGENOM" id="CLU_178418_0_0_6"/>
<evidence type="ECO:0008006" key="3">
    <source>
        <dbReference type="Google" id="ProtNLM"/>
    </source>
</evidence>
<organism evidence="1 2">
    <name type="scientific">Shewanella putrefaciens (strain 200)</name>
    <dbReference type="NCBI Taxonomy" id="399804"/>
    <lineage>
        <taxon>Bacteria</taxon>
        <taxon>Pseudomonadati</taxon>
        <taxon>Pseudomonadota</taxon>
        <taxon>Gammaproteobacteria</taxon>
        <taxon>Alteromonadales</taxon>
        <taxon>Shewanellaceae</taxon>
        <taxon>Shewanella</taxon>
    </lineage>
</organism>
<accession>E6XS71</accession>
<protein>
    <recommendedName>
        <fullName evidence="3">Pyocin activator protein PrtN</fullName>
    </recommendedName>
</protein>
<gene>
    <name evidence="1" type="ordered locus">Sput200_2595</name>
</gene>
<dbReference type="EMBL" id="CP002457">
    <property type="protein sequence ID" value="ADV55026.1"/>
    <property type="molecule type" value="Genomic_DNA"/>
</dbReference>
<dbReference type="OrthoDB" id="9800897at2"/>
<reference evidence="1 2" key="1">
    <citation type="submission" date="2011-01" db="EMBL/GenBank/DDBJ databases">
        <title>Complete sequence of Shewanella putrefaciens 200.</title>
        <authorList>
            <consortium name="US DOE Joint Genome Institute"/>
            <person name="Lucas S."/>
            <person name="Copeland A."/>
            <person name="Lapidus A."/>
            <person name="Cheng J.-F."/>
            <person name="Bruce D."/>
            <person name="Goodwin L."/>
            <person name="Pitluck S."/>
            <person name="Munk A.C."/>
            <person name="Detter J.C."/>
            <person name="Han C."/>
            <person name="Tapia R."/>
            <person name="Land M."/>
            <person name="Hauser L."/>
            <person name="Chang Y.-J."/>
            <person name="Jeffries C."/>
            <person name="Kyrpides N."/>
            <person name="Ivanova N."/>
            <person name="Mikhailova N."/>
            <person name="Kolker E."/>
            <person name="Lawrence C."/>
            <person name="McCue L.A."/>
            <person name="DiChristina T."/>
            <person name="Nealson K."/>
            <person name="Fredrickson J.K."/>
            <person name="Woyke T."/>
        </authorList>
    </citation>
    <scope>NUCLEOTIDE SEQUENCE [LARGE SCALE GENOMIC DNA]</scope>
    <source>
        <strain evidence="1 2">200</strain>
    </source>
</reference>
<dbReference type="PATRIC" id="fig|399804.5.peg.2696"/>
<dbReference type="AlphaFoldDB" id="E6XS71"/>
<dbReference type="Proteomes" id="UP000008209">
    <property type="component" value="Chromosome"/>
</dbReference>
<evidence type="ECO:0000313" key="1">
    <source>
        <dbReference type="EMBL" id="ADV55026.1"/>
    </source>
</evidence>
<evidence type="ECO:0000313" key="2">
    <source>
        <dbReference type="Proteomes" id="UP000008209"/>
    </source>
</evidence>
<proteinExistence type="predicted"/>
<sequence length="89" mass="9764">MITETTLPNVVQLAEKLEASLMVQYGPVIGGSNLHKALGYVSSGAFRQAVYKKTLPIAVFSIENRRGKFALTKDVALWLATQRMQLQVG</sequence>
<dbReference type="KEGG" id="shp:Sput200_2595"/>